<proteinExistence type="predicted"/>
<evidence type="ECO:0000313" key="2">
    <source>
        <dbReference type="EMBL" id="CAL4887094.1"/>
    </source>
</evidence>
<organism evidence="2 3">
    <name type="scientific">Urochloa decumbens</name>
    <dbReference type="NCBI Taxonomy" id="240449"/>
    <lineage>
        <taxon>Eukaryota</taxon>
        <taxon>Viridiplantae</taxon>
        <taxon>Streptophyta</taxon>
        <taxon>Embryophyta</taxon>
        <taxon>Tracheophyta</taxon>
        <taxon>Spermatophyta</taxon>
        <taxon>Magnoliopsida</taxon>
        <taxon>Liliopsida</taxon>
        <taxon>Poales</taxon>
        <taxon>Poaceae</taxon>
        <taxon>PACMAD clade</taxon>
        <taxon>Panicoideae</taxon>
        <taxon>Panicodae</taxon>
        <taxon>Paniceae</taxon>
        <taxon>Melinidinae</taxon>
        <taxon>Urochloa</taxon>
    </lineage>
</organism>
<dbReference type="EMBL" id="OZ075111">
    <property type="protein sequence ID" value="CAL4887094.1"/>
    <property type="molecule type" value="Genomic_DNA"/>
</dbReference>
<feature type="transmembrane region" description="Helical" evidence="1">
    <location>
        <begin position="30"/>
        <end position="51"/>
    </location>
</feature>
<evidence type="ECO:0000313" key="3">
    <source>
        <dbReference type="Proteomes" id="UP001497457"/>
    </source>
</evidence>
<protein>
    <submittedName>
        <fullName evidence="2">Uncharacterized protein</fullName>
    </submittedName>
</protein>
<dbReference type="AlphaFoldDB" id="A0ABC8VAT1"/>
<keyword evidence="1" id="KW-1133">Transmembrane helix</keyword>
<keyword evidence="1" id="KW-0472">Membrane</keyword>
<accession>A0ABC8VAT1</accession>
<reference evidence="2" key="1">
    <citation type="submission" date="2024-10" db="EMBL/GenBank/DDBJ databases">
        <authorList>
            <person name="Ryan C."/>
        </authorList>
    </citation>
    <scope>NUCLEOTIDE SEQUENCE [LARGE SCALE GENOMIC DNA]</scope>
</reference>
<name>A0ABC8VAT1_9POAL</name>
<feature type="transmembrane region" description="Helical" evidence="1">
    <location>
        <begin position="57"/>
        <end position="76"/>
    </location>
</feature>
<keyword evidence="3" id="KW-1185">Reference proteome</keyword>
<dbReference type="Proteomes" id="UP001497457">
    <property type="component" value="Chromosome 1b"/>
</dbReference>
<keyword evidence="1" id="KW-0812">Transmembrane</keyword>
<sequence length="113" mass="12398">MAPRSRLLDLERDDVLFFYGSYYHRSNDDLASVSAHTLVFWPVFLVAALVLHLVAPFPHAAAVCAGLYFAYYCFLLDRAARPPSSSAGPAAPPSRPAAPCMTKKAGYMMEQNS</sequence>
<gene>
    <name evidence="2" type="ORF">URODEC1_LOCUS1535</name>
</gene>
<evidence type="ECO:0000256" key="1">
    <source>
        <dbReference type="SAM" id="Phobius"/>
    </source>
</evidence>